<dbReference type="Proteomes" id="UP000232688">
    <property type="component" value="Unassembled WGS sequence"/>
</dbReference>
<reference evidence="1" key="5">
    <citation type="submission" date="2020-05" db="EMBL/GenBank/DDBJ databases">
        <authorList>
            <person name="Rincon C."/>
            <person name="Sanders R I."/>
            <person name="Robbins C."/>
            <person name="Chaturvedi A."/>
        </authorList>
    </citation>
    <scope>NUCLEOTIDE SEQUENCE</scope>
    <source>
        <strain evidence="1">CHB12</strain>
    </source>
</reference>
<evidence type="ECO:0000313" key="6">
    <source>
        <dbReference type="Proteomes" id="UP000684084"/>
    </source>
</evidence>
<reference evidence="2 5" key="2">
    <citation type="submission" date="2017-09" db="EMBL/GenBank/DDBJ databases">
        <title>Extensive intraspecific genome diversity in a model arbuscular mycorrhizal fungus.</title>
        <authorList>
            <person name="Chen E.C."/>
            <person name="Morin E."/>
            <person name="Beaudet D."/>
            <person name="Noel J."/>
            <person name="Ndikumana S."/>
            <person name="Charron P."/>
            <person name="St-Onge C."/>
            <person name="Giorgi J."/>
            <person name="Grigoriev I.V."/>
            <person name="Roux C."/>
            <person name="Martin F.M."/>
            <person name="Corradi N."/>
        </authorList>
    </citation>
    <scope>NUCLEOTIDE SEQUENCE [LARGE SCALE GENOMIC DNA]</scope>
    <source>
        <strain evidence="2 5">A5</strain>
    </source>
</reference>
<accession>A0A2I1E0V9</accession>
<evidence type="ECO:0000313" key="3">
    <source>
        <dbReference type="EMBL" id="PKC74718.1"/>
    </source>
</evidence>
<evidence type="ECO:0000313" key="1">
    <source>
        <dbReference type="EMBL" id="CAB5365732.1"/>
    </source>
</evidence>
<sequence length="79" mass="8087">MLAGIPDLKTGIGELLRQAVDPFSGLSLANFVIVIYAAGNGDLGQGFGQNCNSSPFGPECAPNDNTCDSAALEIACNQI</sequence>
<reference evidence="2 5" key="1">
    <citation type="submission" date="2016-04" db="EMBL/GenBank/DDBJ databases">
        <title>Genome analyses suggest a sexual origin of heterokaryosis in a supposedly ancient asexual fungus.</title>
        <authorList>
            <person name="Ropars J."/>
            <person name="Sedzielewska K."/>
            <person name="Noel J."/>
            <person name="Charron P."/>
            <person name="Farinelli L."/>
            <person name="Marton T."/>
            <person name="Kruger M."/>
            <person name="Pelin A."/>
            <person name="Brachmann A."/>
            <person name="Corradi N."/>
        </authorList>
    </citation>
    <scope>NUCLEOTIDE SEQUENCE [LARGE SCALE GENOMIC DNA]</scope>
    <source>
        <strain evidence="2 5">A5</strain>
    </source>
</reference>
<protein>
    <submittedName>
        <fullName evidence="1">Uncharacterized protein</fullName>
    </submittedName>
</protein>
<name>A0A2I1E0V9_9GLOM</name>
<proteinExistence type="predicted"/>
<organism evidence="1 6">
    <name type="scientific">Rhizophagus irregularis</name>
    <dbReference type="NCBI Taxonomy" id="588596"/>
    <lineage>
        <taxon>Eukaryota</taxon>
        <taxon>Fungi</taxon>
        <taxon>Fungi incertae sedis</taxon>
        <taxon>Mucoromycota</taxon>
        <taxon>Glomeromycotina</taxon>
        <taxon>Glomeromycetes</taxon>
        <taxon>Glomerales</taxon>
        <taxon>Glomeraceae</taxon>
        <taxon>Rhizophagus</taxon>
    </lineage>
</organism>
<dbReference type="EMBL" id="LLXJ01000617">
    <property type="protein sequence ID" value="PKC07684.1"/>
    <property type="molecule type" value="Genomic_DNA"/>
</dbReference>
<dbReference type="EMBL" id="CAGKOT010000021">
    <property type="protein sequence ID" value="CAB5365732.1"/>
    <property type="molecule type" value="Genomic_DNA"/>
</dbReference>
<dbReference type="Proteomes" id="UP000232722">
    <property type="component" value="Unassembled WGS sequence"/>
</dbReference>
<gene>
    <name evidence="1" type="ORF">CHRIB12_LOCUS10565</name>
    <name evidence="3" type="ORF">RhiirA1_449651</name>
    <name evidence="2" type="ORF">RhiirA5_417902</name>
</gene>
<evidence type="ECO:0000313" key="5">
    <source>
        <dbReference type="Proteomes" id="UP000232722"/>
    </source>
</evidence>
<dbReference type="EMBL" id="LLXH01000043">
    <property type="protein sequence ID" value="PKC74718.1"/>
    <property type="molecule type" value="Genomic_DNA"/>
</dbReference>
<evidence type="ECO:0000313" key="2">
    <source>
        <dbReference type="EMBL" id="PKC07684.1"/>
    </source>
</evidence>
<reference evidence="3 4" key="4">
    <citation type="submission" date="2017-10" db="EMBL/GenBank/DDBJ databases">
        <title>Genome analyses suggest a sexual origin of heterokaryosis in a supposedly ancient asexual fungus.</title>
        <authorList>
            <person name="Corradi N."/>
            <person name="Sedzielewska K."/>
            <person name="Noel J."/>
            <person name="Charron P."/>
            <person name="Farinelli L."/>
            <person name="Marton T."/>
            <person name="Kruger M."/>
            <person name="Pelin A."/>
            <person name="Brachmann A."/>
            <person name="Corradi N."/>
        </authorList>
    </citation>
    <scope>NUCLEOTIDE SEQUENCE [LARGE SCALE GENOMIC DNA]</scope>
    <source>
        <strain evidence="3 4">A1</strain>
    </source>
</reference>
<dbReference type="VEuPathDB" id="FungiDB:RhiirA1_449651"/>
<dbReference type="OrthoDB" id="10269800at2759"/>
<dbReference type="Proteomes" id="UP000684084">
    <property type="component" value="Unassembled WGS sequence"/>
</dbReference>
<dbReference type="AlphaFoldDB" id="A0A2I1E0V9"/>
<evidence type="ECO:0000313" key="4">
    <source>
        <dbReference type="Proteomes" id="UP000232688"/>
    </source>
</evidence>
<reference evidence="3 4" key="3">
    <citation type="submission" date="2017-10" db="EMBL/GenBank/DDBJ databases">
        <title>Extensive intraspecific genome diversity in a model arbuscular mycorrhizal fungus.</title>
        <authorList>
            <person name="Chen E.C.H."/>
            <person name="Morin E."/>
            <person name="Baudet D."/>
            <person name="Noel J."/>
            <person name="Ndikumana S."/>
            <person name="Charron P."/>
            <person name="St-Onge C."/>
            <person name="Giorgi J."/>
            <person name="Grigoriev I.V."/>
            <person name="Roux C."/>
            <person name="Martin F.M."/>
            <person name="Corradi N."/>
        </authorList>
    </citation>
    <scope>NUCLEOTIDE SEQUENCE [LARGE SCALE GENOMIC DNA]</scope>
    <source>
        <strain evidence="3 4">A1</strain>
    </source>
</reference>
<comment type="caution">
    <text evidence="1">The sequence shown here is derived from an EMBL/GenBank/DDBJ whole genome shotgun (WGS) entry which is preliminary data.</text>
</comment>